<dbReference type="AlphaFoldDB" id="A0A2P8H501"/>
<protein>
    <submittedName>
        <fullName evidence="1">Uncharacterized protein</fullName>
    </submittedName>
</protein>
<gene>
    <name evidence="1" type="ORF">B0H94_12020</name>
</gene>
<dbReference type="RefSeq" id="WP_106589976.1">
    <property type="nucleotide sequence ID" value="NZ_PYAV01000020.1"/>
</dbReference>
<dbReference type="Proteomes" id="UP000242310">
    <property type="component" value="Unassembled WGS sequence"/>
</dbReference>
<evidence type="ECO:0000313" key="1">
    <source>
        <dbReference type="EMBL" id="PSL41274.1"/>
    </source>
</evidence>
<accession>A0A2P8H501</accession>
<keyword evidence="2" id="KW-1185">Reference proteome</keyword>
<comment type="caution">
    <text evidence="1">The sequence shown here is derived from an EMBL/GenBank/DDBJ whole genome shotgun (WGS) entry which is preliminary data.</text>
</comment>
<sequence>MPTIDTLSFTRDWVKREGKKQFNDIKMAVENGKSEEMVQNILNEEVPQEIIDAYNQHFSDTLDSLSRESVYLKEEESRSDS</sequence>
<proteinExistence type="predicted"/>
<dbReference type="EMBL" id="PYAV01000020">
    <property type="protein sequence ID" value="PSL41274.1"/>
    <property type="molecule type" value="Genomic_DNA"/>
</dbReference>
<reference evidence="1 2" key="1">
    <citation type="submission" date="2018-03" db="EMBL/GenBank/DDBJ databases">
        <title>Genomic Encyclopedia of Type Strains, Phase III (KMG-III): the genomes of soil and plant-associated and newly described type strains.</title>
        <authorList>
            <person name="Whitman W."/>
        </authorList>
    </citation>
    <scope>NUCLEOTIDE SEQUENCE [LARGE SCALE GENOMIC DNA]</scope>
    <source>
        <strain evidence="1 2">CGMCC 1.07653</strain>
    </source>
</reference>
<name>A0A2P8H501_9BACI</name>
<evidence type="ECO:0000313" key="2">
    <source>
        <dbReference type="Proteomes" id="UP000242310"/>
    </source>
</evidence>
<organism evidence="1 2">
    <name type="scientific">Salsuginibacillus halophilus</name>
    <dbReference type="NCBI Taxonomy" id="517424"/>
    <lineage>
        <taxon>Bacteria</taxon>
        <taxon>Bacillati</taxon>
        <taxon>Bacillota</taxon>
        <taxon>Bacilli</taxon>
        <taxon>Bacillales</taxon>
        <taxon>Bacillaceae</taxon>
        <taxon>Salsuginibacillus</taxon>
    </lineage>
</organism>